<dbReference type="PROSITE" id="PS00154">
    <property type="entry name" value="ATPASE_E1_E2"/>
    <property type="match status" value="1"/>
</dbReference>
<gene>
    <name evidence="13" type="ORF">CCO03_02810</name>
</gene>
<evidence type="ECO:0000256" key="10">
    <source>
        <dbReference type="RuleBase" id="RU362081"/>
    </source>
</evidence>
<keyword evidence="10" id="KW-0547">Nucleotide-binding</keyword>
<sequence>MPSVNPTSSAASGPHTHAGHAHDHATHQASAGPAQAHPAHPPGAHEPHALSCSACTVPGDDEHAGHDHGVLPSWPRIAAALVVALLAEVCHWLAQDTPSGLGWLSILGMAFALLAIGLSGLGVYRAGLKSLARGHLGIHALMAVAVTGAFLIGQWPEAAMVMALYAAAERIEDQAMDRARQAIRGLLSLAPETADVLQPDGQVQRQPVDQVALGASVRIAPGARVPLDGVVTQGSSAVDQAPITGESALADKVAGDPLYAGSVNQQGELLMRVTAAPSGSLLARIVELVERAQATRAPTQRFVDRFAQVYTPIVFVLALLLAVLAPFVADWPWHQAVYQALALLVIACPCALVISTPVTVVSALTAAARRGVLIKGGSALEQARTLKAIALDKTGTLTTGKPRLVAWQAAPQANAEQTAQAATIAWQLASRSDHPVSRAMAAGLMAELRPLGQARPGEARPGEALPHAVDQVQALPGLGVQALVNGTPHVLGNLRLMRERGLADEALLATLQAQEAQGRSVTLLADDHAVLAWFAVADPLRDSASEAVRALQALGVTPVVLSGDNPATVQHIASQAGIADARGGLLPQDKFDLLGRLRQQYGPTGMTGDGINDAPALAAADVGFAMGGAHSTAMAMETAQVVLMNDDLRRLPETVRLSRDAHRVLWQNISLALGIKALFFALALSGQATLWMAVAADMGVSLLVVANGLRLRRWG</sequence>
<name>A0A1Y0EJJ8_9BURK</name>
<dbReference type="PANTHER" id="PTHR48085:SF5">
    <property type="entry name" value="CADMIUM_ZINC-TRANSPORTING ATPASE HMA4-RELATED"/>
    <property type="match status" value="1"/>
</dbReference>
<evidence type="ECO:0000256" key="11">
    <source>
        <dbReference type="SAM" id="MobiDB-lite"/>
    </source>
</evidence>
<dbReference type="Pfam" id="PF00702">
    <property type="entry name" value="Hydrolase"/>
    <property type="match status" value="1"/>
</dbReference>
<evidence type="ECO:0000256" key="3">
    <source>
        <dbReference type="ARBA" id="ARBA00022692"/>
    </source>
</evidence>
<evidence type="ECO:0000259" key="12">
    <source>
        <dbReference type="Pfam" id="PF00122"/>
    </source>
</evidence>
<dbReference type="OrthoDB" id="8552908at2"/>
<dbReference type="SUPFAM" id="SSF81665">
    <property type="entry name" value="Calcium ATPase, transmembrane domain M"/>
    <property type="match status" value="1"/>
</dbReference>
<feature type="transmembrane region" description="Helical" evidence="10">
    <location>
        <begin position="664"/>
        <end position="684"/>
    </location>
</feature>
<dbReference type="GO" id="GO:0016463">
    <property type="term" value="F:P-type zinc transporter activity"/>
    <property type="evidence" value="ECO:0007669"/>
    <property type="project" value="UniProtKB-EC"/>
</dbReference>
<dbReference type="Gene3D" id="2.70.150.10">
    <property type="entry name" value="Calcium-transporting ATPase, cytoplasmic transduction domain A"/>
    <property type="match status" value="1"/>
</dbReference>
<evidence type="ECO:0000313" key="14">
    <source>
        <dbReference type="Proteomes" id="UP000196138"/>
    </source>
</evidence>
<dbReference type="NCBIfam" id="TIGR01525">
    <property type="entry name" value="ATPase-IB_hvy"/>
    <property type="match status" value="1"/>
</dbReference>
<feature type="transmembrane region" description="Helical" evidence="10">
    <location>
        <begin position="77"/>
        <end position="94"/>
    </location>
</feature>
<feature type="domain" description="P-type ATPase A" evidence="12">
    <location>
        <begin position="189"/>
        <end position="290"/>
    </location>
</feature>
<keyword evidence="6 10" id="KW-1133">Transmembrane helix</keyword>
<comment type="catalytic activity">
    <reaction evidence="9">
        <text>Zn(2+)(in) + ATP + H2O = Zn(2+)(out) + ADP + phosphate + H(+)</text>
        <dbReference type="Rhea" id="RHEA:20621"/>
        <dbReference type="ChEBI" id="CHEBI:15377"/>
        <dbReference type="ChEBI" id="CHEBI:15378"/>
        <dbReference type="ChEBI" id="CHEBI:29105"/>
        <dbReference type="ChEBI" id="CHEBI:30616"/>
        <dbReference type="ChEBI" id="CHEBI:43474"/>
        <dbReference type="ChEBI" id="CHEBI:456216"/>
        <dbReference type="EC" id="7.2.2.12"/>
    </reaction>
</comment>
<feature type="compositionally biased region" description="Low complexity" evidence="11">
    <location>
        <begin position="27"/>
        <end position="38"/>
    </location>
</feature>
<dbReference type="Pfam" id="PF00122">
    <property type="entry name" value="E1-E2_ATPase"/>
    <property type="match status" value="1"/>
</dbReference>
<dbReference type="EMBL" id="CP021455">
    <property type="protein sequence ID" value="ARU03756.1"/>
    <property type="molecule type" value="Genomic_DNA"/>
</dbReference>
<dbReference type="InterPro" id="IPR023299">
    <property type="entry name" value="ATPase_P-typ_cyto_dom_N"/>
</dbReference>
<feature type="transmembrane region" description="Helical" evidence="10">
    <location>
        <begin position="136"/>
        <end position="155"/>
    </location>
</feature>
<dbReference type="RefSeq" id="WP_087276977.1">
    <property type="nucleotide sequence ID" value="NZ_CP021455.1"/>
</dbReference>
<dbReference type="InterPro" id="IPR018303">
    <property type="entry name" value="ATPase_P-typ_P_site"/>
</dbReference>
<comment type="subcellular location">
    <subcellularLocation>
        <location evidence="10">Cell membrane</location>
    </subcellularLocation>
    <subcellularLocation>
        <location evidence="1">Membrane</location>
    </subcellularLocation>
</comment>
<dbReference type="GO" id="GO:0005886">
    <property type="term" value="C:plasma membrane"/>
    <property type="evidence" value="ECO:0007669"/>
    <property type="project" value="UniProtKB-SubCell"/>
</dbReference>
<reference evidence="13 14" key="1">
    <citation type="submission" date="2017-05" db="EMBL/GenBank/DDBJ databases">
        <authorList>
            <person name="Song R."/>
            <person name="Chenine A.L."/>
            <person name="Ruprecht R.M."/>
        </authorList>
    </citation>
    <scope>NUCLEOTIDE SEQUENCE [LARGE SCALE GENOMIC DNA]</scope>
    <source>
        <strain evidence="13 14">DSM 26136</strain>
    </source>
</reference>
<keyword evidence="14" id="KW-1185">Reference proteome</keyword>
<keyword evidence="4 10" id="KW-0479">Metal-binding</keyword>
<feature type="region of interest" description="Disordered" evidence="11">
    <location>
        <begin position="1"/>
        <end position="54"/>
    </location>
</feature>
<dbReference type="AlphaFoldDB" id="A0A1Y0EJJ8"/>
<dbReference type="InterPro" id="IPR027256">
    <property type="entry name" value="P-typ_ATPase_IB"/>
</dbReference>
<feature type="transmembrane region" description="Helical" evidence="10">
    <location>
        <begin position="100"/>
        <end position="124"/>
    </location>
</feature>
<evidence type="ECO:0000256" key="1">
    <source>
        <dbReference type="ARBA" id="ARBA00004370"/>
    </source>
</evidence>
<keyword evidence="10" id="KW-0067">ATP-binding</keyword>
<dbReference type="SUPFAM" id="SSF81653">
    <property type="entry name" value="Calcium ATPase, transduction domain A"/>
    <property type="match status" value="1"/>
</dbReference>
<dbReference type="GO" id="GO:0005524">
    <property type="term" value="F:ATP binding"/>
    <property type="evidence" value="ECO:0007669"/>
    <property type="project" value="UniProtKB-UniRule"/>
</dbReference>
<dbReference type="Proteomes" id="UP000196138">
    <property type="component" value="Chromosome"/>
</dbReference>
<evidence type="ECO:0000256" key="5">
    <source>
        <dbReference type="ARBA" id="ARBA00022967"/>
    </source>
</evidence>
<evidence type="ECO:0000256" key="2">
    <source>
        <dbReference type="ARBA" id="ARBA00006024"/>
    </source>
</evidence>
<keyword evidence="3 10" id="KW-0812">Transmembrane</keyword>
<feature type="compositionally biased region" description="Polar residues" evidence="11">
    <location>
        <begin position="1"/>
        <end position="11"/>
    </location>
</feature>
<dbReference type="GO" id="GO:0016887">
    <property type="term" value="F:ATP hydrolysis activity"/>
    <property type="evidence" value="ECO:0007669"/>
    <property type="project" value="InterPro"/>
</dbReference>
<dbReference type="FunFam" id="2.70.150.10:FF:000002">
    <property type="entry name" value="Copper-transporting ATPase 1, putative"/>
    <property type="match status" value="1"/>
</dbReference>
<keyword evidence="5" id="KW-1278">Translocase</keyword>
<feature type="transmembrane region" description="Helical" evidence="10">
    <location>
        <begin position="690"/>
        <end position="709"/>
    </location>
</feature>
<dbReference type="EC" id="7.2.2.12" evidence="8"/>
<dbReference type="InterPro" id="IPR023214">
    <property type="entry name" value="HAD_sf"/>
</dbReference>
<keyword evidence="10" id="KW-1003">Cell membrane</keyword>
<dbReference type="SFLD" id="SFLDF00027">
    <property type="entry name" value="p-type_atpase"/>
    <property type="match status" value="1"/>
</dbReference>
<dbReference type="InterPro" id="IPR001757">
    <property type="entry name" value="P_typ_ATPase"/>
</dbReference>
<proteinExistence type="inferred from homology"/>
<accession>A0A1Y0EJJ8</accession>
<dbReference type="PANTHER" id="PTHR48085">
    <property type="entry name" value="CADMIUM/ZINC-TRANSPORTING ATPASE HMA2-RELATED"/>
    <property type="match status" value="1"/>
</dbReference>
<feature type="transmembrane region" description="Helical" evidence="10">
    <location>
        <begin position="341"/>
        <end position="368"/>
    </location>
</feature>
<keyword evidence="7 10" id="KW-0472">Membrane</keyword>
<evidence type="ECO:0000256" key="4">
    <source>
        <dbReference type="ARBA" id="ARBA00022723"/>
    </source>
</evidence>
<dbReference type="PRINTS" id="PR00941">
    <property type="entry name" value="CDATPASE"/>
</dbReference>
<evidence type="ECO:0000256" key="9">
    <source>
        <dbReference type="ARBA" id="ARBA00047308"/>
    </source>
</evidence>
<evidence type="ECO:0000256" key="8">
    <source>
        <dbReference type="ARBA" id="ARBA00039097"/>
    </source>
</evidence>
<dbReference type="InterPro" id="IPR051014">
    <property type="entry name" value="Cation_Transport_ATPase_IB"/>
</dbReference>
<evidence type="ECO:0000256" key="6">
    <source>
        <dbReference type="ARBA" id="ARBA00022989"/>
    </source>
</evidence>
<dbReference type="NCBIfam" id="TIGR01494">
    <property type="entry name" value="ATPase_P-type"/>
    <property type="match status" value="2"/>
</dbReference>
<dbReference type="InterPro" id="IPR036412">
    <property type="entry name" value="HAD-like_sf"/>
</dbReference>
<dbReference type="InterPro" id="IPR008250">
    <property type="entry name" value="ATPase_P-typ_transduc_dom_A_sf"/>
</dbReference>
<dbReference type="InterPro" id="IPR044492">
    <property type="entry name" value="P_typ_ATPase_HD_dom"/>
</dbReference>
<dbReference type="GO" id="GO:0046872">
    <property type="term" value="F:metal ion binding"/>
    <property type="evidence" value="ECO:0007669"/>
    <property type="project" value="UniProtKB-KW"/>
</dbReference>
<dbReference type="InterPro" id="IPR023298">
    <property type="entry name" value="ATPase_P-typ_TM_dom_sf"/>
</dbReference>
<dbReference type="GO" id="GO:0015086">
    <property type="term" value="F:cadmium ion transmembrane transporter activity"/>
    <property type="evidence" value="ECO:0007669"/>
    <property type="project" value="TreeGrafter"/>
</dbReference>
<dbReference type="Gene3D" id="3.40.1110.10">
    <property type="entry name" value="Calcium-transporting ATPase, cytoplasmic domain N"/>
    <property type="match status" value="1"/>
</dbReference>
<feature type="transmembrane region" description="Helical" evidence="10">
    <location>
        <begin position="309"/>
        <end position="329"/>
    </location>
</feature>
<dbReference type="PRINTS" id="PR00119">
    <property type="entry name" value="CATATPASE"/>
</dbReference>
<evidence type="ECO:0000256" key="7">
    <source>
        <dbReference type="ARBA" id="ARBA00023136"/>
    </source>
</evidence>
<comment type="similarity">
    <text evidence="2 10">Belongs to the cation transport ATPase (P-type) (TC 3.A.3) family. Type IB subfamily.</text>
</comment>
<dbReference type="SFLD" id="SFLDS00003">
    <property type="entry name" value="Haloacid_Dehalogenase"/>
    <property type="match status" value="1"/>
</dbReference>
<dbReference type="SUPFAM" id="SSF56784">
    <property type="entry name" value="HAD-like"/>
    <property type="match status" value="1"/>
</dbReference>
<dbReference type="KEGG" id="cser:CCO03_02810"/>
<dbReference type="Gene3D" id="3.40.50.1000">
    <property type="entry name" value="HAD superfamily/HAD-like"/>
    <property type="match status" value="1"/>
</dbReference>
<dbReference type="InterPro" id="IPR059000">
    <property type="entry name" value="ATPase_P-type_domA"/>
</dbReference>
<organism evidence="13 14">
    <name type="scientific">Comamonas serinivorans</name>
    <dbReference type="NCBI Taxonomy" id="1082851"/>
    <lineage>
        <taxon>Bacteria</taxon>
        <taxon>Pseudomonadati</taxon>
        <taxon>Pseudomonadota</taxon>
        <taxon>Betaproteobacteria</taxon>
        <taxon>Burkholderiales</taxon>
        <taxon>Comamonadaceae</taxon>
        <taxon>Comamonas</taxon>
    </lineage>
</organism>
<evidence type="ECO:0000313" key="13">
    <source>
        <dbReference type="EMBL" id="ARU03756.1"/>
    </source>
</evidence>
<dbReference type="SFLD" id="SFLDG00002">
    <property type="entry name" value="C1.7:_P-type_atpase_like"/>
    <property type="match status" value="1"/>
</dbReference>
<protein>
    <recommendedName>
        <fullName evidence="8">P-type Zn(2+) transporter</fullName>
        <ecNumber evidence="8">7.2.2.12</ecNumber>
    </recommendedName>
</protein>